<feature type="signal peptide" evidence="2">
    <location>
        <begin position="1"/>
        <end position="20"/>
    </location>
</feature>
<gene>
    <name evidence="3" type="ORF">SCHCODRAFT_257745</name>
</gene>
<protein>
    <submittedName>
        <fullName evidence="3">Uncharacterized protein</fullName>
    </submittedName>
</protein>
<evidence type="ECO:0000256" key="2">
    <source>
        <dbReference type="SAM" id="SignalP"/>
    </source>
</evidence>
<feature type="compositionally biased region" description="Polar residues" evidence="1">
    <location>
        <begin position="261"/>
        <end position="271"/>
    </location>
</feature>
<evidence type="ECO:0000256" key="1">
    <source>
        <dbReference type="SAM" id="MobiDB-lite"/>
    </source>
</evidence>
<dbReference type="Proteomes" id="UP000007431">
    <property type="component" value="Unassembled WGS sequence"/>
</dbReference>
<dbReference type="KEGG" id="scm:SCHCO_02690269"/>
<feature type="compositionally biased region" description="Low complexity" evidence="1">
    <location>
        <begin position="448"/>
        <end position="462"/>
    </location>
</feature>
<feature type="chain" id="PRO_5003120740" evidence="2">
    <location>
        <begin position="21"/>
        <end position="537"/>
    </location>
</feature>
<reference evidence="3 4" key="1">
    <citation type="journal article" date="2010" name="Nat. Biotechnol.">
        <title>Genome sequence of the model mushroom Schizophyllum commune.</title>
        <authorList>
            <person name="Ohm R.A."/>
            <person name="de Jong J.F."/>
            <person name="Lugones L.G."/>
            <person name="Aerts A."/>
            <person name="Kothe E."/>
            <person name="Stajich J.E."/>
            <person name="de Vries R.P."/>
            <person name="Record E."/>
            <person name="Levasseur A."/>
            <person name="Baker S.E."/>
            <person name="Bartholomew K.A."/>
            <person name="Coutinho P.M."/>
            <person name="Erdmann S."/>
            <person name="Fowler T.J."/>
            <person name="Gathman A.C."/>
            <person name="Lombard V."/>
            <person name="Henrissat B."/>
            <person name="Knabe N."/>
            <person name="Kuees U."/>
            <person name="Lilly W.W."/>
            <person name="Lindquist E."/>
            <person name="Lucas S."/>
            <person name="Magnuson J.K."/>
            <person name="Piumi F."/>
            <person name="Raudaskoski M."/>
            <person name="Salamov A."/>
            <person name="Schmutz J."/>
            <person name="Schwarze F.W.M.R."/>
            <person name="vanKuyk P.A."/>
            <person name="Horton J.S."/>
            <person name="Grigoriev I.V."/>
            <person name="Woesten H.A.B."/>
        </authorList>
    </citation>
    <scope>NUCLEOTIDE SEQUENCE [LARGE SCALE GENOMIC DNA]</scope>
    <source>
        <strain evidence="4">H4-8 / FGSC 9210</strain>
    </source>
</reference>
<evidence type="ECO:0000313" key="3">
    <source>
        <dbReference type="EMBL" id="EFI95717.1"/>
    </source>
</evidence>
<keyword evidence="4" id="KW-1185">Reference proteome</keyword>
<organism evidence="4">
    <name type="scientific">Schizophyllum commune (strain H4-8 / FGSC 9210)</name>
    <name type="common">Split gill fungus</name>
    <dbReference type="NCBI Taxonomy" id="578458"/>
    <lineage>
        <taxon>Eukaryota</taxon>
        <taxon>Fungi</taxon>
        <taxon>Dikarya</taxon>
        <taxon>Basidiomycota</taxon>
        <taxon>Agaricomycotina</taxon>
        <taxon>Agaricomycetes</taxon>
        <taxon>Agaricomycetidae</taxon>
        <taxon>Agaricales</taxon>
        <taxon>Schizophyllaceae</taxon>
        <taxon>Schizophyllum</taxon>
    </lineage>
</organism>
<feature type="region of interest" description="Disordered" evidence="1">
    <location>
        <begin position="235"/>
        <end position="294"/>
    </location>
</feature>
<feature type="region of interest" description="Disordered" evidence="1">
    <location>
        <begin position="509"/>
        <end position="537"/>
    </location>
</feature>
<dbReference type="InParanoid" id="D8Q9T1"/>
<keyword evidence="2" id="KW-0732">Signal</keyword>
<feature type="compositionally biased region" description="Polar residues" evidence="1">
    <location>
        <begin position="467"/>
        <end position="476"/>
    </location>
</feature>
<dbReference type="HOGENOM" id="CLU_507299_0_0_1"/>
<dbReference type="GeneID" id="9591603"/>
<dbReference type="RefSeq" id="XP_003030620.1">
    <property type="nucleotide sequence ID" value="XM_003030574.1"/>
</dbReference>
<feature type="region of interest" description="Disordered" evidence="1">
    <location>
        <begin position="440"/>
        <end position="476"/>
    </location>
</feature>
<feature type="region of interest" description="Disordered" evidence="1">
    <location>
        <begin position="310"/>
        <end position="332"/>
    </location>
</feature>
<sequence>MKREVDLWLLQVNSFGLSLASTSVDTQGNSCAPRTDLAPHVMALATLTKFSHVYTWHVFALLEEQTARLHQEDLQDDTVTAHLLPSILVRLKDSIQCDMTAVQREALHVRTKYNPTPTYATQGETAAVSSGLSLPPRPAPRSPAIYDAMHECFVPPEFQNFPVVDDDGTASLWPRNSPDDMLRPLPSQKMAVLWQLHCPDKCMPPVAIPEPMAARLIQRSVRAAFTKMPRMKRDAPYVEDAQAGREPSNSPPSDAVVPDLQPSSPMSAKSTDSPRRGPDTPVDTPIHCPPPLASPLIEEMFRGLNLSAYDSEPASPVQRSAMFPGPEARDEEMPLGLYVDGDLQEQQFHDHSGMSLDGLGEGFGYLQNMDVQQEQLPTPPQSASTTDFPTSAFTFEPAHAPMPGFPSEPVPGYPSQPMHAFDHSHVPAFDFSLFEFPTVDEPAPPFTPSTSAPSSGSAYTPTDSSEHSSMGVDSSYTARGFPNDAIDPAPCPACAYRDDRRTQLLDVYRQSPLEGQSQRHATLAAGVSHDPKCLSQG</sequence>
<dbReference type="AlphaFoldDB" id="D8Q9T1"/>
<dbReference type="VEuPathDB" id="FungiDB:SCHCODRAFT_02690269"/>
<proteinExistence type="predicted"/>
<evidence type="ECO:0000313" key="4">
    <source>
        <dbReference type="Proteomes" id="UP000007431"/>
    </source>
</evidence>
<dbReference type="EMBL" id="GL377308">
    <property type="protein sequence ID" value="EFI95717.1"/>
    <property type="molecule type" value="Genomic_DNA"/>
</dbReference>
<accession>D8Q9T1</accession>
<name>D8Q9T1_SCHCM</name>